<dbReference type="EMBL" id="JAEHNY010000001">
    <property type="protein sequence ID" value="MBI6118617.1"/>
    <property type="molecule type" value="Genomic_DNA"/>
</dbReference>
<reference evidence="1 2" key="1">
    <citation type="submission" date="2020-12" db="EMBL/GenBank/DDBJ databases">
        <title>Salegentibacter orientalis sp. nov., isolated from costal sediment.</title>
        <authorList>
            <person name="Lian F.-B."/>
        </authorList>
    </citation>
    <scope>NUCLEOTIDE SEQUENCE [LARGE SCALE GENOMIC DNA]</scope>
    <source>
        <strain evidence="1 2">F60176</strain>
    </source>
</reference>
<sequence length="590" mass="65318">MAKALAQGEVCSEIQPFCAGDELVFQNTNVNNSSVSDAEVGPYYGELLAQPYPSWYFFQIGRAGNLDFVISQSENSDGSGIALDVDYAVWGPFKQGDAICDYEMLSEENLVSSSYSNKAVETLSLEDAEVGEIYVIIITNFRGNPGYIKLEQENLNDTGAGATDCFTNGLEDEVFACQGETIILDGTILFAESYKWFKKVEGKFEVLEGENEAYLEVDEEGEYKLIATDNLANITEDFVTVEFKPEPIANTPTDLFICDPKQTTIDLTLTSKEILAGNTSEENYSVNFYTSLAELEAENPIENTKAFPSDANTKFFAQVEGVESGCRSEVVSFNAEIELLPEDYLPEETIVCIDVNGAITGQTKIGKDLGGNYTYQWFEEGNLLSTNAVLELTEVPEAKSIELIVTNSKSGCKASFQTATTVYSRPENVLVEIKGTDFTGGYAVSAEVTPGPGEETLYEYRLDEGAWRENPVFRNLTPGYHQISAREVNGCGITTSQNFFLVGYPRFFTPNADGYNDTWNIPKTGQITILKLYIFDRYGKLIKELVPGGQGWDGTLNARPLPADDYWFKVEFKMQDGTRDTFGANFTLKR</sequence>
<dbReference type="NCBIfam" id="TIGR04131">
    <property type="entry name" value="Bac_Flav_CTERM"/>
    <property type="match status" value="1"/>
</dbReference>
<comment type="caution">
    <text evidence="1">The sequence shown here is derived from an EMBL/GenBank/DDBJ whole genome shotgun (WGS) entry which is preliminary data.</text>
</comment>
<proteinExistence type="predicted"/>
<keyword evidence="2" id="KW-1185">Reference proteome</keyword>
<accession>A0ABS0TD53</accession>
<evidence type="ECO:0000313" key="2">
    <source>
        <dbReference type="Proteomes" id="UP000635665"/>
    </source>
</evidence>
<evidence type="ECO:0000313" key="1">
    <source>
        <dbReference type="EMBL" id="MBI6118617.1"/>
    </source>
</evidence>
<dbReference type="Pfam" id="PF13585">
    <property type="entry name" value="CHU_C"/>
    <property type="match status" value="1"/>
</dbReference>
<dbReference type="InterPro" id="IPR026341">
    <property type="entry name" value="T9SS_type_B"/>
</dbReference>
<dbReference type="RefSeq" id="WP_198637559.1">
    <property type="nucleotide sequence ID" value="NZ_JAEHNY010000001.1"/>
</dbReference>
<dbReference type="Proteomes" id="UP000635665">
    <property type="component" value="Unassembled WGS sequence"/>
</dbReference>
<organism evidence="1 2">
    <name type="scientific">Salegentibacter maritimus</name>
    <dbReference type="NCBI Taxonomy" id="2794347"/>
    <lineage>
        <taxon>Bacteria</taxon>
        <taxon>Pseudomonadati</taxon>
        <taxon>Bacteroidota</taxon>
        <taxon>Flavobacteriia</taxon>
        <taxon>Flavobacteriales</taxon>
        <taxon>Flavobacteriaceae</taxon>
        <taxon>Salegentibacter</taxon>
    </lineage>
</organism>
<name>A0ABS0TD53_9FLAO</name>
<gene>
    <name evidence="1" type="ORF">I6U50_01130</name>
</gene>
<protein>
    <submittedName>
        <fullName evidence="1">T9SS type B sorting domain-containing protein</fullName>
    </submittedName>
</protein>